<accession>A0AAP2C9L6</accession>
<sequence length="509" mass="52525">MNTFRSSLRRMRPRRVLPLAALAACVLSGCVSMGGLAPGGRVHDADALATAASFAAVRVSPGAWPRRDWWTDLEAPALDGLIVEALQGNPDLDLAAARVRQAQARAAAADAARLPTLGANAGLATVHLPESLVPAPIGGSTETSAMVRLDANWEADLWGGQRAAYAAAVGSARAAEIDANAARLTLSVQVASAYAELAQAGTDRRIATAELERAQHTLSLVDQRVQAGIDSRLQLRRAEAAVPAARQEIEAANQRIDAARNALAALLGAGPDRGQAIALPEPLSPLDLALPSTLPSDLLARRPDLVAARWRVEAADRGVEAARTEFYPSFNVMAIVGSVAGSAGDLFTAASGLGLATPGFSLPLFDGGRLRANLDAADADYDLAVADYNSRVVAALREVADRVSAIRSLDVQAVQQADAVAAARSAYDLAQQRYGGGVGNLLDALDAQAVLFQTERRAAAIDAQRIEASIGLVQALGGGFDPADAGDLATLASSTSSPQPAADAAAQTD</sequence>
<evidence type="ECO:0000256" key="10">
    <source>
        <dbReference type="RuleBase" id="RU362097"/>
    </source>
</evidence>
<feature type="coiled-coil region" evidence="11">
    <location>
        <begin position="235"/>
        <end position="269"/>
    </location>
</feature>
<dbReference type="Pfam" id="PF02321">
    <property type="entry name" value="OEP"/>
    <property type="match status" value="2"/>
</dbReference>
<keyword evidence="7 10" id="KW-0564">Palmitate</keyword>
<dbReference type="Gene3D" id="1.20.1600.10">
    <property type="entry name" value="Outer membrane efflux proteins (OEP)"/>
    <property type="match status" value="1"/>
</dbReference>
<dbReference type="GO" id="GO:0015562">
    <property type="term" value="F:efflux transmembrane transporter activity"/>
    <property type="evidence" value="ECO:0007669"/>
    <property type="project" value="InterPro"/>
</dbReference>
<keyword evidence="5 10" id="KW-0732">Signal</keyword>
<keyword evidence="14" id="KW-1185">Reference proteome</keyword>
<evidence type="ECO:0000256" key="8">
    <source>
        <dbReference type="ARBA" id="ARBA00023288"/>
    </source>
</evidence>
<comment type="caution">
    <text evidence="13">The sequence shown here is derived from an EMBL/GenBank/DDBJ whole genome shotgun (WGS) entry which is preliminary data.</text>
</comment>
<dbReference type="Gene3D" id="2.20.200.10">
    <property type="entry name" value="Outer membrane efflux proteins (OEP)"/>
    <property type="match status" value="1"/>
</dbReference>
<evidence type="ECO:0000313" key="14">
    <source>
        <dbReference type="Proteomes" id="UP000675747"/>
    </source>
</evidence>
<organism evidence="13 14">
    <name type="scientific">Coralloluteibacterium stylophorae</name>
    <dbReference type="NCBI Taxonomy" id="1776034"/>
    <lineage>
        <taxon>Bacteria</taxon>
        <taxon>Pseudomonadati</taxon>
        <taxon>Pseudomonadota</taxon>
        <taxon>Gammaproteobacteria</taxon>
        <taxon>Lysobacterales</taxon>
        <taxon>Lysobacteraceae</taxon>
        <taxon>Coralloluteibacterium</taxon>
    </lineage>
</organism>
<keyword evidence="3 10" id="KW-1134">Transmembrane beta strand</keyword>
<evidence type="ECO:0000256" key="5">
    <source>
        <dbReference type="ARBA" id="ARBA00022729"/>
    </source>
</evidence>
<evidence type="ECO:0000256" key="1">
    <source>
        <dbReference type="ARBA" id="ARBA00004370"/>
    </source>
</evidence>
<comment type="function">
    <text evidence="9">Could be involved in resistance to puromycin, acriflavine and tetraphenylarsonium chloride.</text>
</comment>
<evidence type="ECO:0000256" key="9">
    <source>
        <dbReference type="ARBA" id="ARBA00037313"/>
    </source>
</evidence>
<protein>
    <submittedName>
        <fullName evidence="13">Efflux transporter outer membrane subunit</fullName>
    </submittedName>
</protein>
<feature type="chain" id="PRO_5042673535" evidence="10">
    <location>
        <begin position="24"/>
        <end position="509"/>
    </location>
</feature>
<feature type="signal peptide" evidence="10">
    <location>
        <begin position="1"/>
        <end position="23"/>
    </location>
</feature>
<dbReference type="PANTHER" id="PTHR30203">
    <property type="entry name" value="OUTER MEMBRANE CATION EFFLUX PROTEIN"/>
    <property type="match status" value="1"/>
</dbReference>
<proteinExistence type="inferred from homology"/>
<keyword evidence="6 10" id="KW-0472">Membrane</keyword>
<keyword evidence="4 10" id="KW-0812">Transmembrane</keyword>
<dbReference type="PROSITE" id="PS51257">
    <property type="entry name" value="PROKAR_LIPOPROTEIN"/>
    <property type="match status" value="1"/>
</dbReference>
<dbReference type="EMBL" id="JAGQFT020000002">
    <property type="protein sequence ID" value="MBS7456364.1"/>
    <property type="molecule type" value="Genomic_DNA"/>
</dbReference>
<dbReference type="SUPFAM" id="SSF56954">
    <property type="entry name" value="Outer membrane efflux proteins (OEP)"/>
    <property type="match status" value="1"/>
</dbReference>
<dbReference type="PANTHER" id="PTHR30203:SF20">
    <property type="entry name" value="MULTIDRUG RESISTANCE OUTER MEMBRANE PROTEIN MDTP-RELATED"/>
    <property type="match status" value="1"/>
</dbReference>
<comment type="similarity">
    <text evidence="2 10">Belongs to the outer membrane factor (OMF) (TC 1.B.17) family.</text>
</comment>
<evidence type="ECO:0000256" key="2">
    <source>
        <dbReference type="ARBA" id="ARBA00007613"/>
    </source>
</evidence>
<dbReference type="AlphaFoldDB" id="A0AAP2C9L6"/>
<feature type="region of interest" description="Disordered" evidence="12">
    <location>
        <begin position="490"/>
        <end position="509"/>
    </location>
</feature>
<evidence type="ECO:0000256" key="3">
    <source>
        <dbReference type="ARBA" id="ARBA00022452"/>
    </source>
</evidence>
<keyword evidence="11" id="KW-0175">Coiled coil</keyword>
<dbReference type="GO" id="GO:0009279">
    <property type="term" value="C:cell outer membrane"/>
    <property type="evidence" value="ECO:0007669"/>
    <property type="project" value="UniProtKB-SubCell"/>
</dbReference>
<evidence type="ECO:0000256" key="11">
    <source>
        <dbReference type="SAM" id="Coils"/>
    </source>
</evidence>
<dbReference type="Proteomes" id="UP000675747">
    <property type="component" value="Unassembled WGS sequence"/>
</dbReference>
<evidence type="ECO:0000256" key="6">
    <source>
        <dbReference type="ARBA" id="ARBA00023136"/>
    </source>
</evidence>
<gene>
    <name evidence="13" type="ORF">KB893_004335</name>
</gene>
<reference evidence="13 14" key="1">
    <citation type="journal article" date="2021" name="Microbiol. Resour. Announc.">
        <title>Draft Genome Sequence of Coralloluteibacterium stylophorae LMG 29479T.</title>
        <authorList>
            <person name="Karlyshev A.V."/>
            <person name="Kudryashova E.B."/>
            <person name="Ariskina E.V."/>
            <person name="Conroy A.P."/>
            <person name="Abidueva E.Y."/>
        </authorList>
    </citation>
    <scope>NUCLEOTIDE SEQUENCE [LARGE SCALE GENOMIC DNA]</scope>
    <source>
        <strain evidence="13 14">LMG 29479</strain>
    </source>
</reference>
<comment type="subcellular location">
    <subcellularLocation>
        <location evidence="10">Cell outer membrane</location>
        <topology evidence="10">Lipid-anchor</topology>
    </subcellularLocation>
    <subcellularLocation>
        <location evidence="1">Membrane</location>
    </subcellularLocation>
</comment>
<dbReference type="NCBIfam" id="TIGR01845">
    <property type="entry name" value="outer_NodT"/>
    <property type="match status" value="1"/>
</dbReference>
<evidence type="ECO:0000256" key="4">
    <source>
        <dbReference type="ARBA" id="ARBA00022692"/>
    </source>
</evidence>
<evidence type="ECO:0000256" key="7">
    <source>
        <dbReference type="ARBA" id="ARBA00023139"/>
    </source>
</evidence>
<dbReference type="InterPro" id="IPR003423">
    <property type="entry name" value="OMP_efflux"/>
</dbReference>
<name>A0AAP2C9L6_9GAMM</name>
<keyword evidence="8 10" id="KW-0449">Lipoprotein</keyword>
<dbReference type="InterPro" id="IPR010131">
    <property type="entry name" value="MdtP/NodT-like"/>
</dbReference>
<evidence type="ECO:0000256" key="12">
    <source>
        <dbReference type="SAM" id="MobiDB-lite"/>
    </source>
</evidence>
<evidence type="ECO:0000313" key="13">
    <source>
        <dbReference type="EMBL" id="MBS7456364.1"/>
    </source>
</evidence>